<dbReference type="Proteomes" id="UP000189935">
    <property type="component" value="Chromosome I"/>
</dbReference>
<feature type="domain" description="4Fe-4S ferredoxin-type" evidence="7">
    <location>
        <begin position="67"/>
        <end position="96"/>
    </location>
</feature>
<evidence type="ECO:0000313" key="8">
    <source>
        <dbReference type="EMBL" id="SHL17932.1"/>
    </source>
</evidence>
<dbReference type="PROSITE" id="PS51379">
    <property type="entry name" value="4FE4S_FER_2"/>
    <property type="match status" value="2"/>
</dbReference>
<dbReference type="RefSeq" id="WP_079542598.1">
    <property type="nucleotide sequence ID" value="NZ_LT670844.1"/>
</dbReference>
<dbReference type="EMBL" id="LT670844">
    <property type="protein sequence ID" value="SHL17932.1"/>
    <property type="molecule type" value="Genomic_DNA"/>
</dbReference>
<evidence type="ECO:0000256" key="6">
    <source>
        <dbReference type="PIRNR" id="PIRNR000139"/>
    </source>
</evidence>
<dbReference type="GO" id="GO:0019154">
    <property type="term" value="F:glycolate dehydrogenase activity"/>
    <property type="evidence" value="ECO:0007669"/>
    <property type="project" value="UniProtKB-EC"/>
</dbReference>
<evidence type="ECO:0000256" key="4">
    <source>
        <dbReference type="ARBA" id="ARBA00023004"/>
    </source>
</evidence>
<dbReference type="InterPro" id="IPR012257">
    <property type="entry name" value="Glc_ox_4Fe-4S"/>
</dbReference>
<dbReference type="NCBIfam" id="NF008434">
    <property type="entry name" value="PRK11274.1"/>
    <property type="match status" value="1"/>
</dbReference>
<dbReference type="GO" id="GO:0046872">
    <property type="term" value="F:metal ion binding"/>
    <property type="evidence" value="ECO:0007669"/>
    <property type="project" value="UniProtKB-UniRule"/>
</dbReference>
<gene>
    <name evidence="8" type="ORF">SAMN05444159_5223</name>
</gene>
<comment type="catalytic activity">
    <reaction evidence="6">
        <text>glycolate + A = glyoxylate + AH2</text>
        <dbReference type="Rhea" id="RHEA:21264"/>
        <dbReference type="ChEBI" id="CHEBI:13193"/>
        <dbReference type="ChEBI" id="CHEBI:17499"/>
        <dbReference type="ChEBI" id="CHEBI:29805"/>
        <dbReference type="ChEBI" id="CHEBI:36655"/>
        <dbReference type="EC" id="1.1.99.14"/>
    </reaction>
</comment>
<evidence type="ECO:0000256" key="1">
    <source>
        <dbReference type="ARBA" id="ARBA00022485"/>
    </source>
</evidence>
<dbReference type="PANTHER" id="PTHR32479:SF17">
    <property type="entry name" value="GLYCOLATE OXIDASE IRON-SULFUR SUBUNIT"/>
    <property type="match status" value="1"/>
</dbReference>
<keyword evidence="6" id="KW-0813">Transport</keyword>
<dbReference type="EC" id="1.1.99.14" evidence="6"/>
<evidence type="ECO:0000256" key="3">
    <source>
        <dbReference type="ARBA" id="ARBA00022737"/>
    </source>
</evidence>
<accession>A0A1M6YIJ7</accession>
<evidence type="ECO:0000256" key="2">
    <source>
        <dbReference type="ARBA" id="ARBA00022723"/>
    </source>
</evidence>
<dbReference type="InterPro" id="IPR009051">
    <property type="entry name" value="Helical_ferredxn"/>
</dbReference>
<comment type="function">
    <text evidence="6">Component of a complex that catalyzes the oxidation of glycolate to glyoxylate.</text>
</comment>
<organism evidence="8 9">
    <name type="scientific">Bradyrhizobium lablabi</name>
    <dbReference type="NCBI Taxonomy" id="722472"/>
    <lineage>
        <taxon>Bacteria</taxon>
        <taxon>Pseudomonadati</taxon>
        <taxon>Pseudomonadota</taxon>
        <taxon>Alphaproteobacteria</taxon>
        <taxon>Hyphomicrobiales</taxon>
        <taxon>Nitrobacteraceae</taxon>
        <taxon>Bradyrhizobium</taxon>
    </lineage>
</organism>
<dbReference type="PIRSF" id="PIRSF000139">
    <property type="entry name" value="Glc_ox_4Fe-4S"/>
    <property type="match status" value="1"/>
</dbReference>
<name>A0A1M6YIJ7_9BRAD</name>
<reference evidence="8 9" key="1">
    <citation type="submission" date="2016-11" db="EMBL/GenBank/DDBJ databases">
        <authorList>
            <person name="Jaros S."/>
            <person name="Januszkiewicz K."/>
            <person name="Wedrychowicz H."/>
        </authorList>
    </citation>
    <scope>NUCLEOTIDE SEQUENCE [LARGE SCALE GENOMIC DNA]</scope>
    <source>
        <strain evidence="8 9">GAS499</strain>
    </source>
</reference>
<dbReference type="Pfam" id="PF02754">
    <property type="entry name" value="CCG"/>
    <property type="match status" value="2"/>
</dbReference>
<keyword evidence="5 6" id="KW-0411">Iron-sulfur</keyword>
<keyword evidence="4 6" id="KW-0408">Iron</keyword>
<dbReference type="FunFam" id="1.10.1060.10:FF:000012">
    <property type="entry name" value="Glycolate oxidase iron-sulfur subunit"/>
    <property type="match status" value="1"/>
</dbReference>
<comment type="cofactor">
    <cofactor evidence="6">
        <name>[4Fe-4S] cluster</name>
        <dbReference type="ChEBI" id="CHEBI:49883"/>
    </cofactor>
    <text evidence="6">Binds 2 [4Fe-4S] clusters.</text>
</comment>
<sequence length="438" mass="47621">MKTEFSLAQLADPDIKEADKILRACVHCGFCTATCPTYVLLGDELDSPRGRIYLIKEMLEKDRPPTQEVVKHIDRCLSCLACMTTCPSGVNYMHLVDQARVRIEKNYTRPLPERALRAVLAWVLPRPGLFRWSMMLARFGRPLAALLPIPRSASASPTLLRRIKAMLALAPRRLPAPGPSGGSVFAALGQRRGRVALLQGCAQQVLAPRINQAAISLLTRHGIEVVLVRDEQCCGALTHHLGRDDDALARARANITVWQKEAEQGGLDAILVTTSGCGTVIKDYGFMLREDREFAPAAAKISALAKDITEYLGAIELTPSQQQSDIVIAYHSACSLQHGQKISELPKELLSKNGFVVKDVPESHLCCGSAGTYNILQPDIASRLRDRKVANIAMVKPDMIAAGNIGCMVQIAGGTSVPVVHTVELLDWATGGRRPGLS</sequence>
<evidence type="ECO:0000256" key="5">
    <source>
        <dbReference type="ARBA" id="ARBA00023014"/>
    </source>
</evidence>
<evidence type="ECO:0000259" key="7">
    <source>
        <dbReference type="PROSITE" id="PS51379"/>
    </source>
</evidence>
<evidence type="ECO:0000313" key="9">
    <source>
        <dbReference type="Proteomes" id="UP000189935"/>
    </source>
</evidence>
<keyword evidence="1 6" id="KW-0004">4Fe-4S</keyword>
<dbReference type="GO" id="GO:0051539">
    <property type="term" value="F:4 iron, 4 sulfur cluster binding"/>
    <property type="evidence" value="ECO:0007669"/>
    <property type="project" value="UniProtKB-UniRule"/>
</dbReference>
<dbReference type="Gene3D" id="1.10.1060.10">
    <property type="entry name" value="Alpha-helical ferredoxin"/>
    <property type="match status" value="1"/>
</dbReference>
<dbReference type="OrthoDB" id="9765258at2"/>
<dbReference type="SUPFAM" id="SSF54862">
    <property type="entry name" value="4Fe-4S ferredoxins"/>
    <property type="match status" value="1"/>
</dbReference>
<keyword evidence="3" id="KW-0677">Repeat</keyword>
<dbReference type="InterPro" id="IPR017900">
    <property type="entry name" value="4Fe4S_Fe_S_CS"/>
</dbReference>
<keyword evidence="6" id="KW-0249">Electron transport</keyword>
<protein>
    <recommendedName>
        <fullName evidence="6">Glycolate oxidase iron-sulfur subunit</fullName>
        <ecNumber evidence="6">1.1.99.14</ecNumber>
    </recommendedName>
</protein>
<keyword evidence="2 6" id="KW-0479">Metal-binding</keyword>
<dbReference type="Pfam" id="PF13183">
    <property type="entry name" value="Fer4_8"/>
    <property type="match status" value="1"/>
</dbReference>
<proteinExistence type="predicted"/>
<dbReference type="PROSITE" id="PS00198">
    <property type="entry name" value="4FE4S_FER_1"/>
    <property type="match status" value="2"/>
</dbReference>
<feature type="domain" description="4Fe-4S ferredoxin-type" evidence="7">
    <location>
        <begin position="14"/>
        <end position="45"/>
    </location>
</feature>
<comment type="catalytic activity">
    <reaction evidence="6">
        <text>(R)-lactate + A = pyruvate + AH2</text>
        <dbReference type="Rhea" id="RHEA:15089"/>
        <dbReference type="ChEBI" id="CHEBI:13193"/>
        <dbReference type="ChEBI" id="CHEBI:15361"/>
        <dbReference type="ChEBI" id="CHEBI:16004"/>
        <dbReference type="ChEBI" id="CHEBI:17499"/>
    </reaction>
</comment>
<dbReference type="AlphaFoldDB" id="A0A1M6YIJ7"/>
<dbReference type="InterPro" id="IPR004017">
    <property type="entry name" value="Cys_rich_dom"/>
</dbReference>
<dbReference type="InterPro" id="IPR017896">
    <property type="entry name" value="4Fe4S_Fe-S-bd"/>
</dbReference>
<dbReference type="PANTHER" id="PTHR32479">
    <property type="entry name" value="GLYCOLATE OXIDASE IRON-SULFUR SUBUNIT"/>
    <property type="match status" value="1"/>
</dbReference>